<proteinExistence type="predicted"/>
<evidence type="ECO:0000313" key="2">
    <source>
        <dbReference type="Proteomes" id="UP000324159"/>
    </source>
</evidence>
<dbReference type="Pfam" id="PF04325">
    <property type="entry name" value="DUF465"/>
    <property type="match status" value="1"/>
</dbReference>
<evidence type="ECO:0008006" key="3">
    <source>
        <dbReference type="Google" id="ProtNLM"/>
    </source>
</evidence>
<keyword evidence="2" id="KW-1185">Reference proteome</keyword>
<dbReference type="Gene3D" id="6.10.280.50">
    <property type="match status" value="1"/>
</dbReference>
<dbReference type="EMBL" id="VNIB01000002">
    <property type="protein sequence ID" value="TYO99535.1"/>
    <property type="molecule type" value="Genomic_DNA"/>
</dbReference>
<accession>A0A5D3WMQ6</accession>
<dbReference type="InterPro" id="IPR007420">
    <property type="entry name" value="DUF465"/>
</dbReference>
<dbReference type="InterPro" id="IPR038444">
    <property type="entry name" value="DUF465_sf"/>
</dbReference>
<name>A0A5D3WMQ6_9BACT</name>
<reference evidence="1 2" key="1">
    <citation type="submission" date="2019-07" db="EMBL/GenBank/DDBJ databases">
        <title>Genomic Encyclopedia of Type Strains, Phase IV (KMG-IV): sequencing the most valuable type-strain genomes for metagenomic binning, comparative biology and taxonomic classification.</title>
        <authorList>
            <person name="Goeker M."/>
        </authorList>
    </citation>
    <scope>NUCLEOTIDE SEQUENCE [LARGE SCALE GENOMIC DNA]</scope>
    <source>
        <strain evidence="1 2">SS015</strain>
    </source>
</reference>
<gene>
    <name evidence="1" type="ORF">EDC39_10257</name>
</gene>
<protein>
    <recommendedName>
        <fullName evidence="3">DUF465 domain-containing protein</fullName>
    </recommendedName>
</protein>
<organism evidence="1 2">
    <name type="scientific">Geothermobacter ehrlichii</name>
    <dbReference type="NCBI Taxonomy" id="213224"/>
    <lineage>
        <taxon>Bacteria</taxon>
        <taxon>Pseudomonadati</taxon>
        <taxon>Thermodesulfobacteriota</taxon>
        <taxon>Desulfuromonadia</taxon>
        <taxon>Desulfuromonadales</taxon>
        <taxon>Geothermobacteraceae</taxon>
        <taxon>Geothermobacter</taxon>
    </lineage>
</organism>
<dbReference type="OrthoDB" id="5524440at2"/>
<comment type="caution">
    <text evidence="1">The sequence shown here is derived from an EMBL/GenBank/DDBJ whole genome shotgun (WGS) entry which is preliminary data.</text>
</comment>
<dbReference type="RefSeq" id="WP_148894727.1">
    <property type="nucleotide sequence ID" value="NZ_VNIB01000002.1"/>
</dbReference>
<dbReference type="AlphaFoldDB" id="A0A5D3WMQ6"/>
<evidence type="ECO:0000313" key="1">
    <source>
        <dbReference type="EMBL" id="TYO99535.1"/>
    </source>
</evidence>
<sequence>MPVSDEVLVEKLCNENPRFRKLYEEHQLLEKQLAELDQKAYLTADEEMERKKVQKLKLAGKDEMEAILRSYRS</sequence>
<dbReference type="Proteomes" id="UP000324159">
    <property type="component" value="Unassembled WGS sequence"/>
</dbReference>